<sequence length="145" mass="15398">MAQDDSVDVTAFIAHTIQRLRSEIAENGWTTVAVVPTAADPEVRYVYTVGLTKIGQPELAVYGVPASVAKQLLDNLARRLIDRGTGPAPGERFPEAASGGLELAAMPMTDSRDLVLINCLYPQWSAVQIVWPDAGAGCPGNQGAH</sequence>
<dbReference type="EMBL" id="UGQY01000006">
    <property type="protein sequence ID" value="SUA31618.1"/>
    <property type="molecule type" value="Genomic_DNA"/>
</dbReference>
<accession>A0A378WDA8</accession>
<name>A0A378WDA8_MYCFO</name>
<proteinExistence type="predicted"/>
<evidence type="ECO:0008006" key="3">
    <source>
        <dbReference type="Google" id="ProtNLM"/>
    </source>
</evidence>
<evidence type="ECO:0000313" key="1">
    <source>
        <dbReference type="EMBL" id="SUA31618.1"/>
    </source>
</evidence>
<dbReference type="Proteomes" id="UP000255389">
    <property type="component" value="Unassembled WGS sequence"/>
</dbReference>
<reference evidence="1 2" key="1">
    <citation type="submission" date="2018-06" db="EMBL/GenBank/DDBJ databases">
        <authorList>
            <consortium name="Pathogen Informatics"/>
            <person name="Doyle S."/>
        </authorList>
    </citation>
    <scope>NUCLEOTIDE SEQUENCE [LARGE SCALE GENOMIC DNA]</scope>
    <source>
        <strain evidence="1 2">NCTC1542</strain>
    </source>
</reference>
<organism evidence="1 2">
    <name type="scientific">Mycolicibacterium fortuitum</name>
    <name type="common">Mycobacterium fortuitum</name>
    <dbReference type="NCBI Taxonomy" id="1766"/>
    <lineage>
        <taxon>Bacteria</taxon>
        <taxon>Bacillati</taxon>
        <taxon>Actinomycetota</taxon>
        <taxon>Actinomycetes</taxon>
        <taxon>Mycobacteriales</taxon>
        <taxon>Mycobacteriaceae</taxon>
        <taxon>Mycolicibacterium</taxon>
    </lineage>
</organism>
<protein>
    <recommendedName>
        <fullName evidence="3">DUF4262 domain-containing protein</fullName>
    </recommendedName>
</protein>
<gene>
    <name evidence="1" type="ORF">NCTC1542_06973</name>
</gene>
<dbReference type="Pfam" id="PF14081">
    <property type="entry name" value="DUF4262"/>
    <property type="match status" value="1"/>
</dbReference>
<dbReference type="AlphaFoldDB" id="A0A378WDA8"/>
<evidence type="ECO:0000313" key="2">
    <source>
        <dbReference type="Proteomes" id="UP000255389"/>
    </source>
</evidence>
<dbReference type="InterPro" id="IPR025358">
    <property type="entry name" value="DUF4262"/>
</dbReference>